<evidence type="ECO:0000313" key="4">
    <source>
        <dbReference type="Proteomes" id="UP001199106"/>
    </source>
</evidence>
<evidence type="ECO:0000256" key="2">
    <source>
        <dbReference type="SAM" id="Phobius"/>
    </source>
</evidence>
<feature type="compositionally biased region" description="Basic and acidic residues" evidence="1">
    <location>
        <begin position="558"/>
        <end position="571"/>
    </location>
</feature>
<proteinExistence type="predicted"/>
<gene>
    <name evidence="3" type="ORF">G6011_05808</name>
</gene>
<evidence type="ECO:0000256" key="1">
    <source>
        <dbReference type="SAM" id="MobiDB-lite"/>
    </source>
</evidence>
<name>A0AAD4I4W7_9PLEO</name>
<evidence type="ECO:0000313" key="3">
    <source>
        <dbReference type="EMBL" id="KAG9188940.1"/>
    </source>
</evidence>
<comment type="caution">
    <text evidence="3">The sequence shown here is derived from an EMBL/GenBank/DDBJ whole genome shotgun (WGS) entry which is preliminary data.</text>
</comment>
<accession>A0AAD4I4W7</accession>
<dbReference type="EMBL" id="JAANER010000005">
    <property type="protein sequence ID" value="KAG9188940.1"/>
    <property type="molecule type" value="Genomic_DNA"/>
</dbReference>
<dbReference type="AlphaFoldDB" id="A0AAD4I4W7"/>
<protein>
    <submittedName>
        <fullName evidence="3">Uncharacterized protein</fullName>
    </submittedName>
</protein>
<feature type="transmembrane region" description="Helical" evidence="2">
    <location>
        <begin position="420"/>
        <end position="438"/>
    </location>
</feature>
<feature type="region of interest" description="Disordered" evidence="1">
    <location>
        <begin position="558"/>
        <end position="603"/>
    </location>
</feature>
<keyword evidence="4" id="KW-1185">Reference proteome</keyword>
<feature type="compositionally biased region" description="Basic and acidic residues" evidence="1">
    <location>
        <begin position="594"/>
        <end position="603"/>
    </location>
</feature>
<feature type="region of interest" description="Disordered" evidence="1">
    <location>
        <begin position="246"/>
        <end position="274"/>
    </location>
</feature>
<feature type="compositionally biased region" description="Polar residues" evidence="1">
    <location>
        <begin position="155"/>
        <end position="173"/>
    </location>
</feature>
<dbReference type="Proteomes" id="UP001199106">
    <property type="component" value="Unassembled WGS sequence"/>
</dbReference>
<sequence>MARLSAPANETLNIERRANRSREIFKHRRSSSVSASPATLTKSPLYIDPSPLSSPNIPPGFQQIGLLPSERSSSNSRHLTELDGHDRNTEAIVAEARIRSERSELTTRNAYCDSNNGRERPAGLNTLVLAKLKTDNQVKKRRSFAQSIRHALSQRPVNNRYQDSAATDTTTGEDLSLRNAGNADKRNSLPLGSSHKIAESMYNKNNSSYTDSGIDGYGSFLASPLREPSIPWADTMNFTPADGISHTGSFHRDAPNNLDSTESSGSAKDANSKENIRWARKSTTGEFLADVVMPEQTVSSIETAAVLGMNTTLLNDDESSGHRKSFTFKIFDDNSSLSQGIREYVNSKIAEALAEHERAHFTNCDTLTSPLLQFTIKIDAAGGSRWNTSASISDKKTDLFRVPSSIGPLKNKSSLPARNIQLVIMALYVITFLGALLLRPKTLLLAVWRLTIMLVLYTALRCQLNWTENVERDVFVAPVFFTAGLAKGMTMQLLDQHLHAYRIVHEYQFSKHTTTTTKMSPTGPEAVPHAIANFLVTKLTDVTIYVQDLYGARQERARLQAEEESDRQAKDAHRRAMGRIHDDDRSLMGDWEAEERRMGPQLE</sequence>
<feature type="compositionally biased region" description="Polar residues" evidence="1">
    <location>
        <begin position="257"/>
        <end position="266"/>
    </location>
</feature>
<reference evidence="3" key="1">
    <citation type="submission" date="2021-07" db="EMBL/GenBank/DDBJ databases">
        <title>Genome Resource of American Ginseng Black Spot Pathogen Alternaria panax.</title>
        <authorList>
            <person name="Qiu C."/>
            <person name="Wang W."/>
            <person name="Liu Z."/>
        </authorList>
    </citation>
    <scope>NUCLEOTIDE SEQUENCE</scope>
    <source>
        <strain evidence="3">BNCC115425</strain>
    </source>
</reference>
<feature type="region of interest" description="Disordered" evidence="1">
    <location>
        <begin position="149"/>
        <end position="189"/>
    </location>
</feature>
<keyword evidence="2" id="KW-0472">Membrane</keyword>
<keyword evidence="2" id="KW-0812">Transmembrane</keyword>
<keyword evidence="2" id="KW-1133">Transmembrane helix</keyword>
<feature type="transmembrane region" description="Helical" evidence="2">
    <location>
        <begin position="443"/>
        <end position="460"/>
    </location>
</feature>
<organism evidence="3 4">
    <name type="scientific">Alternaria panax</name>
    <dbReference type="NCBI Taxonomy" id="48097"/>
    <lineage>
        <taxon>Eukaryota</taxon>
        <taxon>Fungi</taxon>
        <taxon>Dikarya</taxon>
        <taxon>Ascomycota</taxon>
        <taxon>Pezizomycotina</taxon>
        <taxon>Dothideomycetes</taxon>
        <taxon>Pleosporomycetidae</taxon>
        <taxon>Pleosporales</taxon>
        <taxon>Pleosporineae</taxon>
        <taxon>Pleosporaceae</taxon>
        <taxon>Alternaria</taxon>
        <taxon>Alternaria sect. Panax</taxon>
    </lineage>
</organism>